<name>A0A5B9VTN7_9BACT</name>
<keyword evidence="4 5" id="KW-0234">DNA repair</keyword>
<dbReference type="HAMAP" id="MF_00527">
    <property type="entry name" value="3MGH"/>
    <property type="match status" value="1"/>
</dbReference>
<gene>
    <name evidence="6" type="ORF">OJF2_03530</name>
</gene>
<evidence type="ECO:0000313" key="7">
    <source>
        <dbReference type="Proteomes" id="UP000324233"/>
    </source>
</evidence>
<evidence type="ECO:0000256" key="4">
    <source>
        <dbReference type="ARBA" id="ARBA00023204"/>
    </source>
</evidence>
<dbReference type="CDD" id="cd00540">
    <property type="entry name" value="AAG"/>
    <property type="match status" value="1"/>
</dbReference>
<dbReference type="FunFam" id="3.10.300.10:FF:000001">
    <property type="entry name" value="Putative 3-methyladenine DNA glycosylase"/>
    <property type="match status" value="1"/>
</dbReference>
<accession>A0A5B9VTN7</accession>
<keyword evidence="2 5" id="KW-0227">DNA damage</keyword>
<dbReference type="PANTHER" id="PTHR10429:SF0">
    <property type="entry name" value="DNA-3-METHYLADENINE GLYCOSYLASE"/>
    <property type="match status" value="1"/>
</dbReference>
<dbReference type="NCBIfam" id="TIGR00567">
    <property type="entry name" value="3mg"/>
    <property type="match status" value="1"/>
</dbReference>
<evidence type="ECO:0000256" key="2">
    <source>
        <dbReference type="ARBA" id="ARBA00022763"/>
    </source>
</evidence>
<dbReference type="InterPro" id="IPR036995">
    <property type="entry name" value="MPG_sf"/>
</dbReference>
<evidence type="ECO:0000256" key="5">
    <source>
        <dbReference type="HAMAP-Rule" id="MF_00527"/>
    </source>
</evidence>
<evidence type="ECO:0000256" key="1">
    <source>
        <dbReference type="ARBA" id="ARBA00009232"/>
    </source>
</evidence>
<dbReference type="InterPro" id="IPR003180">
    <property type="entry name" value="MPG"/>
</dbReference>
<dbReference type="Pfam" id="PF02245">
    <property type="entry name" value="Pur_DNA_glyco"/>
    <property type="match status" value="1"/>
</dbReference>
<sequence length="193" mass="20781">MAPMKPLPHSFYDRPAEDVAPELLGKLLVRREGGGKPRRMGRIVEAEAYLGPHDLAAHSSKGRTARTEVMFGPPGYAYVYLIYGMHHCLNAVTGPGNHASAVLLRALEPVENVEASTSGPGRLCRALNIDRTLNGHDLTRGGLIIAEPDDPAPAFDVVAGPRVGVDYAGDWAARPYRFSIAGNRYVSRPSGRA</sequence>
<evidence type="ECO:0000313" key="6">
    <source>
        <dbReference type="EMBL" id="QEH31886.1"/>
    </source>
</evidence>
<dbReference type="GO" id="GO:0003905">
    <property type="term" value="F:alkylbase DNA N-glycosylase activity"/>
    <property type="evidence" value="ECO:0007669"/>
    <property type="project" value="InterPro"/>
</dbReference>
<organism evidence="6 7">
    <name type="scientific">Aquisphaera giovannonii</name>
    <dbReference type="NCBI Taxonomy" id="406548"/>
    <lineage>
        <taxon>Bacteria</taxon>
        <taxon>Pseudomonadati</taxon>
        <taxon>Planctomycetota</taxon>
        <taxon>Planctomycetia</taxon>
        <taxon>Isosphaerales</taxon>
        <taxon>Isosphaeraceae</taxon>
        <taxon>Aquisphaera</taxon>
    </lineage>
</organism>
<proteinExistence type="inferred from homology"/>
<dbReference type="GO" id="GO:0006284">
    <property type="term" value="P:base-excision repair"/>
    <property type="evidence" value="ECO:0007669"/>
    <property type="project" value="InterPro"/>
</dbReference>
<comment type="similarity">
    <text evidence="1 5">Belongs to the DNA glycosylase MPG family.</text>
</comment>
<keyword evidence="7" id="KW-1185">Reference proteome</keyword>
<dbReference type="PANTHER" id="PTHR10429">
    <property type="entry name" value="DNA-3-METHYLADENINE GLYCOSYLASE"/>
    <property type="match status" value="1"/>
</dbReference>
<dbReference type="GO" id="GO:0003677">
    <property type="term" value="F:DNA binding"/>
    <property type="evidence" value="ECO:0007669"/>
    <property type="project" value="InterPro"/>
</dbReference>
<dbReference type="EMBL" id="CP042997">
    <property type="protein sequence ID" value="QEH31886.1"/>
    <property type="molecule type" value="Genomic_DNA"/>
</dbReference>
<dbReference type="SUPFAM" id="SSF50486">
    <property type="entry name" value="FMT C-terminal domain-like"/>
    <property type="match status" value="1"/>
</dbReference>
<keyword evidence="3 5" id="KW-0378">Hydrolase</keyword>
<dbReference type="EC" id="3.2.2.-" evidence="5"/>
<dbReference type="AlphaFoldDB" id="A0A5B9VTN7"/>
<dbReference type="KEGG" id="agv:OJF2_03530"/>
<dbReference type="InterPro" id="IPR011034">
    <property type="entry name" value="Formyl_transferase-like_C_sf"/>
</dbReference>
<dbReference type="Proteomes" id="UP000324233">
    <property type="component" value="Chromosome"/>
</dbReference>
<dbReference type="Gene3D" id="3.10.300.10">
    <property type="entry name" value="Methylpurine-DNA glycosylase (MPG)"/>
    <property type="match status" value="1"/>
</dbReference>
<evidence type="ECO:0000256" key="3">
    <source>
        <dbReference type="ARBA" id="ARBA00022801"/>
    </source>
</evidence>
<protein>
    <recommendedName>
        <fullName evidence="5">Putative 3-methyladenine DNA glycosylase</fullName>
        <ecNumber evidence="5">3.2.2.-</ecNumber>
    </recommendedName>
</protein>
<reference evidence="6 7" key="1">
    <citation type="submission" date="2019-08" db="EMBL/GenBank/DDBJ databases">
        <title>Deep-cultivation of Planctomycetes and their phenomic and genomic characterization uncovers novel biology.</title>
        <authorList>
            <person name="Wiegand S."/>
            <person name="Jogler M."/>
            <person name="Boedeker C."/>
            <person name="Pinto D."/>
            <person name="Vollmers J."/>
            <person name="Rivas-Marin E."/>
            <person name="Kohn T."/>
            <person name="Peeters S.H."/>
            <person name="Heuer A."/>
            <person name="Rast P."/>
            <person name="Oberbeckmann S."/>
            <person name="Bunk B."/>
            <person name="Jeske O."/>
            <person name="Meyerdierks A."/>
            <person name="Storesund J.E."/>
            <person name="Kallscheuer N."/>
            <person name="Luecker S."/>
            <person name="Lage O.M."/>
            <person name="Pohl T."/>
            <person name="Merkel B.J."/>
            <person name="Hornburger P."/>
            <person name="Mueller R.-W."/>
            <person name="Bruemmer F."/>
            <person name="Labrenz M."/>
            <person name="Spormann A.M."/>
            <person name="Op den Camp H."/>
            <person name="Overmann J."/>
            <person name="Amann R."/>
            <person name="Jetten M.S.M."/>
            <person name="Mascher T."/>
            <person name="Medema M.H."/>
            <person name="Devos D.P."/>
            <person name="Kaster A.-K."/>
            <person name="Ovreas L."/>
            <person name="Rohde M."/>
            <person name="Galperin M.Y."/>
            <person name="Jogler C."/>
        </authorList>
    </citation>
    <scope>NUCLEOTIDE SEQUENCE [LARGE SCALE GENOMIC DNA]</scope>
    <source>
        <strain evidence="6 7">OJF2</strain>
    </source>
</reference>